<organism evidence="1 2">
    <name type="scientific">Streptomyces actuosus</name>
    <dbReference type="NCBI Taxonomy" id="1885"/>
    <lineage>
        <taxon>Bacteria</taxon>
        <taxon>Bacillati</taxon>
        <taxon>Actinomycetota</taxon>
        <taxon>Actinomycetes</taxon>
        <taxon>Kitasatosporales</taxon>
        <taxon>Streptomycetaceae</taxon>
        <taxon>Streptomyces</taxon>
    </lineage>
</organism>
<accession>A0A2U9NVX6</accession>
<dbReference type="AlphaFoldDB" id="A0A2U9NVX6"/>
<dbReference type="OrthoDB" id="3629483at2"/>
<keyword evidence="2" id="KW-1185">Reference proteome</keyword>
<evidence type="ECO:0000313" key="1">
    <source>
        <dbReference type="EMBL" id="AWT41264.1"/>
    </source>
</evidence>
<dbReference type="RefSeq" id="WP_110626200.1">
    <property type="nucleotide sequence ID" value="NZ_CP029788.1"/>
</dbReference>
<reference evidence="1 2" key="1">
    <citation type="submission" date="2018-06" db="EMBL/GenBank/DDBJ databases">
        <title>The complete genome sequence of a nosiheptide producer Streptomyces actuosus ATCC 25421: deducing the ability of producing a new class III lantibiotics.</title>
        <authorList>
            <person name="Liu W."/>
            <person name="Sun F."/>
            <person name="Hu Y."/>
        </authorList>
    </citation>
    <scope>NUCLEOTIDE SEQUENCE [LARGE SCALE GENOMIC DNA]</scope>
    <source>
        <strain evidence="1 2">ATCC 25421</strain>
    </source>
</reference>
<evidence type="ECO:0000313" key="2">
    <source>
        <dbReference type="Proteomes" id="UP000247634"/>
    </source>
</evidence>
<dbReference type="KEGG" id="sact:DMT42_02345"/>
<gene>
    <name evidence="1" type="ORF">DMT42_02345</name>
</gene>
<dbReference type="Proteomes" id="UP000247634">
    <property type="component" value="Chromosome"/>
</dbReference>
<name>A0A2U9NVX6_STRAS</name>
<proteinExistence type="predicted"/>
<dbReference type="EMBL" id="CP029788">
    <property type="protein sequence ID" value="AWT41264.1"/>
    <property type="molecule type" value="Genomic_DNA"/>
</dbReference>
<sequence length="175" mass="18477">MHTDLSPLIAATAQWLTRAYPPCGGALSSVLCEVQARQAVTVAAWLRYPTAMDAALVGISGPGGAARLDWITGADASVAADADGQAWRTWVDEVVASWAACLLTDPELADRAVAALAEGDHTLRTRVDFRRLLAPDDADRRAAALLRHPDLLAPVAQLHQGQLLDVLDPGQALIA</sequence>
<protein>
    <submittedName>
        <fullName evidence="1">Uncharacterized protein</fullName>
    </submittedName>
</protein>